<dbReference type="InterPro" id="IPR027408">
    <property type="entry name" value="PNPase/RNase_PH_dom_sf"/>
</dbReference>
<dbReference type="PANTHER" id="PTHR11097">
    <property type="entry name" value="EXOSOME COMPLEX EXONUCLEASE RIBOSOMAL RNA PROCESSING PROTEIN"/>
    <property type="match status" value="1"/>
</dbReference>
<dbReference type="EMBL" id="OZ019910">
    <property type="protein sequence ID" value="CAK9211206.1"/>
    <property type="molecule type" value="Genomic_DNA"/>
</dbReference>
<dbReference type="CDD" id="cd11369">
    <property type="entry name" value="RNase_PH_RRP43"/>
    <property type="match status" value="1"/>
</dbReference>
<evidence type="ECO:0000256" key="8">
    <source>
        <dbReference type="ARBA" id="ARBA00023242"/>
    </source>
</evidence>
<dbReference type="InterPro" id="IPR036345">
    <property type="entry name" value="ExoRNase_PH_dom2_sf"/>
</dbReference>
<evidence type="ECO:0000259" key="10">
    <source>
        <dbReference type="Pfam" id="PF01138"/>
    </source>
</evidence>
<evidence type="ECO:0000256" key="5">
    <source>
        <dbReference type="ARBA" id="ARBA00022552"/>
    </source>
</evidence>
<keyword evidence="7" id="KW-0694">RNA-binding</keyword>
<keyword evidence="13" id="KW-1185">Reference proteome</keyword>
<evidence type="ECO:0000256" key="2">
    <source>
        <dbReference type="ARBA" id="ARBA00004604"/>
    </source>
</evidence>
<gene>
    <name evidence="12" type="ORF">CSSPTR1EN2_LOCUS10543</name>
</gene>
<evidence type="ECO:0000259" key="11">
    <source>
        <dbReference type="Pfam" id="PF03725"/>
    </source>
</evidence>
<evidence type="ECO:0000256" key="6">
    <source>
        <dbReference type="ARBA" id="ARBA00022835"/>
    </source>
</evidence>
<evidence type="ECO:0000313" key="12">
    <source>
        <dbReference type="EMBL" id="CAK9211206.1"/>
    </source>
</evidence>
<evidence type="ECO:0000256" key="1">
    <source>
        <dbReference type="ARBA" id="ARBA00004496"/>
    </source>
</evidence>
<evidence type="ECO:0000256" key="4">
    <source>
        <dbReference type="ARBA" id="ARBA00022490"/>
    </source>
</evidence>
<dbReference type="InterPro" id="IPR015847">
    <property type="entry name" value="ExoRNase_PH_dom2"/>
</dbReference>
<dbReference type="Proteomes" id="UP001497512">
    <property type="component" value="Chromosome 18"/>
</dbReference>
<keyword evidence="8" id="KW-0539">Nucleus</keyword>
<evidence type="ECO:0000313" key="13">
    <source>
        <dbReference type="Proteomes" id="UP001497512"/>
    </source>
</evidence>
<dbReference type="InterPro" id="IPR050590">
    <property type="entry name" value="Exosome_comp_Rrp42_subfam"/>
</dbReference>
<proteinExistence type="inferred from homology"/>
<evidence type="ECO:0000256" key="9">
    <source>
        <dbReference type="ARBA" id="ARBA00030617"/>
    </source>
</evidence>
<dbReference type="Pfam" id="PF01138">
    <property type="entry name" value="RNase_PH"/>
    <property type="match status" value="1"/>
</dbReference>
<comment type="subcellular location">
    <subcellularLocation>
        <location evidence="1">Cytoplasm</location>
    </subcellularLocation>
    <subcellularLocation>
        <location evidence="2">Nucleus</location>
        <location evidence="2">Nucleolus</location>
    </subcellularLocation>
</comment>
<dbReference type="InterPro" id="IPR001247">
    <property type="entry name" value="ExoRNase_PH_dom1"/>
</dbReference>
<keyword evidence="4" id="KW-0963">Cytoplasm</keyword>
<dbReference type="InterPro" id="IPR020568">
    <property type="entry name" value="Ribosomal_Su5_D2-typ_SF"/>
</dbReference>
<evidence type="ECO:0000256" key="3">
    <source>
        <dbReference type="ARBA" id="ARBA00006678"/>
    </source>
</evidence>
<dbReference type="InterPro" id="IPR033196">
    <property type="entry name" value="Rrp43"/>
</dbReference>
<comment type="similarity">
    <text evidence="3">Belongs to the RNase PH family.</text>
</comment>
<feature type="domain" description="Exoribonuclease phosphorolytic" evidence="11">
    <location>
        <begin position="216"/>
        <end position="280"/>
    </location>
</feature>
<keyword evidence="5" id="KW-0698">rRNA processing</keyword>
<name>A0ABP0U2S4_9BRYO</name>
<accession>A0ABP0U2S4</accession>
<dbReference type="Gene3D" id="3.30.230.70">
    <property type="entry name" value="GHMP Kinase, N-terminal domain"/>
    <property type="match status" value="1"/>
</dbReference>
<evidence type="ECO:0000256" key="7">
    <source>
        <dbReference type="ARBA" id="ARBA00022884"/>
    </source>
</evidence>
<dbReference type="SUPFAM" id="SSF54211">
    <property type="entry name" value="Ribosomal protein S5 domain 2-like"/>
    <property type="match status" value="1"/>
</dbReference>
<reference evidence="12" key="1">
    <citation type="submission" date="2024-02" db="EMBL/GenBank/DDBJ databases">
        <authorList>
            <consortium name="ELIXIR-Norway"/>
            <consortium name="Elixir Norway"/>
        </authorList>
    </citation>
    <scope>NUCLEOTIDE SEQUENCE</scope>
</reference>
<keyword evidence="6" id="KW-0271">Exosome</keyword>
<organism evidence="12 13">
    <name type="scientific">Sphagnum troendelagicum</name>
    <dbReference type="NCBI Taxonomy" id="128251"/>
    <lineage>
        <taxon>Eukaryota</taxon>
        <taxon>Viridiplantae</taxon>
        <taxon>Streptophyta</taxon>
        <taxon>Embryophyta</taxon>
        <taxon>Bryophyta</taxon>
        <taxon>Sphagnophytina</taxon>
        <taxon>Sphagnopsida</taxon>
        <taxon>Sphagnales</taxon>
        <taxon>Sphagnaceae</taxon>
        <taxon>Sphagnum</taxon>
    </lineage>
</organism>
<protein>
    <recommendedName>
        <fullName evidence="9">Ribosomal RNA-processing protein 43</fullName>
    </recommendedName>
</protein>
<sequence>MEVEAFKRLYPLPFYERYLDSSVRPDGRPLGRARPTSVSLGAVSTADGSAIVKIGNTTMLAGVKLEVMVPSQETPDQGSITVDFQMPPICSPLVRPGRPVEAASVISEQLSNVLTSSELVNLSELCIAPGKAAWMAYLDVYCLDADGSLLDTALLASVAALAHLQLPAVSVSEEGRVYPVSSTTSGDVSMEGAETSIKVKGNSISPRRRLKLGAAPFALTCMVHKKHLLADPCAEEETLLQSSITITMNQMGRLVSFYKPGGAVPATTAIVKECISLARRRAREVQQILKEALEDHIESPSLMQTD</sequence>
<dbReference type="SUPFAM" id="SSF55666">
    <property type="entry name" value="Ribonuclease PH domain 2-like"/>
    <property type="match status" value="1"/>
</dbReference>
<feature type="domain" description="Exoribonuclease phosphorolytic" evidence="10">
    <location>
        <begin position="33"/>
        <end position="167"/>
    </location>
</feature>
<dbReference type="Pfam" id="PF03725">
    <property type="entry name" value="RNase_PH_C"/>
    <property type="match status" value="1"/>
</dbReference>
<dbReference type="PANTHER" id="PTHR11097:SF9">
    <property type="entry name" value="EXOSOME COMPLEX COMPONENT RRP43"/>
    <property type="match status" value="1"/>
</dbReference>